<dbReference type="EMBL" id="CP062699">
    <property type="protein sequence ID" value="QOJ90720.1"/>
    <property type="molecule type" value="Genomic_DNA"/>
</dbReference>
<dbReference type="AlphaFoldDB" id="A0A7L9GE42"/>
<evidence type="ECO:0000256" key="1">
    <source>
        <dbReference type="SAM" id="Phobius"/>
    </source>
</evidence>
<keyword evidence="1" id="KW-1133">Transmembrane helix</keyword>
<dbReference type="RefSeq" id="WP_014756151.1">
    <property type="nucleotide sequence ID" value="NZ_CP062699.1"/>
</dbReference>
<name>A0A7L9GE42_9PSED</name>
<dbReference type="KEGG" id="ptai:ICN73_23065"/>
<gene>
    <name evidence="2" type="ORF">ICN73_23065</name>
</gene>
<evidence type="ECO:0000313" key="2">
    <source>
        <dbReference type="EMBL" id="QOJ90720.1"/>
    </source>
</evidence>
<sequence length="182" mass="20521">MSCEGVLFWIEHHPGLASWVQAVGSIGAIVGAFAISSGQNRRQGRLAKRTAIDRFDAYCAVIKNAVESAESVSGLARDKAAYFEFRSVWEKYLGESFKTSLEAAKAILVHDLADYKLVVYYSGLMGSIYKMHYEVEKYMAATPSPDATSKAYDDLKQLSSLINFDWIQFQERAELKRIRMKR</sequence>
<evidence type="ECO:0000313" key="3">
    <source>
        <dbReference type="Proteomes" id="UP000593847"/>
    </source>
</evidence>
<keyword evidence="3" id="KW-1185">Reference proteome</keyword>
<organism evidence="2 3">
    <name type="scientific">Pseudomonas taiwanensis</name>
    <dbReference type="NCBI Taxonomy" id="470150"/>
    <lineage>
        <taxon>Bacteria</taxon>
        <taxon>Pseudomonadati</taxon>
        <taxon>Pseudomonadota</taxon>
        <taxon>Gammaproteobacteria</taxon>
        <taxon>Pseudomonadales</taxon>
        <taxon>Pseudomonadaceae</taxon>
        <taxon>Pseudomonas</taxon>
    </lineage>
</organism>
<reference evidence="2" key="1">
    <citation type="submission" date="2020-09" db="EMBL/GenBank/DDBJ databases">
        <title>Complete genome sequence of Pseudomonas taiwanensis CC, a plant growth-promoting and biotite-weathering strain.</title>
        <authorList>
            <person name="Cheng C."/>
        </authorList>
    </citation>
    <scope>NUCLEOTIDE SEQUENCE [LARGE SCALE GENOMIC DNA]</scope>
    <source>
        <strain evidence="2">WRS8</strain>
    </source>
</reference>
<keyword evidence="1" id="KW-0472">Membrane</keyword>
<keyword evidence="1" id="KW-0812">Transmembrane</keyword>
<feature type="transmembrane region" description="Helical" evidence="1">
    <location>
        <begin position="16"/>
        <end position="35"/>
    </location>
</feature>
<proteinExistence type="predicted"/>
<protein>
    <submittedName>
        <fullName evidence="2">Uncharacterized protein</fullName>
    </submittedName>
</protein>
<dbReference type="Proteomes" id="UP000593847">
    <property type="component" value="Chromosome"/>
</dbReference>
<accession>A0A7L9GE42</accession>